<evidence type="ECO:0000256" key="4">
    <source>
        <dbReference type="ARBA" id="ARBA00022692"/>
    </source>
</evidence>
<dbReference type="GO" id="GO:0031201">
    <property type="term" value="C:SNARE complex"/>
    <property type="evidence" value="ECO:0007669"/>
    <property type="project" value="TreeGrafter"/>
</dbReference>
<feature type="transmembrane region" description="Helical" evidence="10">
    <location>
        <begin position="256"/>
        <end position="279"/>
    </location>
</feature>
<evidence type="ECO:0000256" key="8">
    <source>
        <dbReference type="ARBA" id="ARBA00022989"/>
    </source>
</evidence>
<keyword evidence="12" id="KW-1185">Reference proteome</keyword>
<dbReference type="GO" id="GO:0006890">
    <property type="term" value="P:retrograde vesicle-mediated transport, Golgi to endoplasmic reticulum"/>
    <property type="evidence" value="ECO:0007669"/>
    <property type="project" value="TreeGrafter"/>
</dbReference>
<name>A0A1Y1VCR3_9FUNG</name>
<evidence type="ECO:0008006" key="13">
    <source>
        <dbReference type="Google" id="ProtNLM"/>
    </source>
</evidence>
<dbReference type="GO" id="GO:0005484">
    <property type="term" value="F:SNAP receptor activity"/>
    <property type="evidence" value="ECO:0007669"/>
    <property type="project" value="TreeGrafter"/>
</dbReference>
<comment type="caution">
    <text evidence="11">The sequence shown here is derived from an EMBL/GenBank/DDBJ whole genome shotgun (WGS) entry which is preliminary data.</text>
</comment>
<dbReference type="Proteomes" id="UP000193719">
    <property type="component" value="Unassembled WGS sequence"/>
</dbReference>
<evidence type="ECO:0000256" key="10">
    <source>
        <dbReference type="SAM" id="Phobius"/>
    </source>
</evidence>
<protein>
    <recommendedName>
        <fullName evidence="13">Vesicle transport protein USE1</fullName>
    </recommendedName>
</protein>
<reference evidence="11 12" key="1">
    <citation type="submission" date="2016-08" db="EMBL/GenBank/DDBJ databases">
        <title>Genomes of anaerobic fungi encode conserved fungal cellulosomes for biomass hydrolysis.</title>
        <authorList>
            <consortium name="DOE Joint Genome Institute"/>
            <person name="Haitjema C.H."/>
            <person name="Gilmore S.P."/>
            <person name="Henske J.K."/>
            <person name="Solomon K.V."/>
            <person name="De Groot R."/>
            <person name="Kuo A."/>
            <person name="Mondo S.J."/>
            <person name="Salamov A.A."/>
            <person name="Labutti K."/>
            <person name="Zhao Z."/>
            <person name="Chiniquy J."/>
            <person name="Barry K."/>
            <person name="Brewer H.M."/>
            <person name="Purvine S.O."/>
            <person name="Wright A.T."/>
            <person name="Boxma B."/>
            <person name="Van Alen T."/>
            <person name="Hackstein J.H."/>
            <person name="Baker S.E."/>
            <person name="Grigoriev I.V."/>
            <person name="O'Malley M.A."/>
        </authorList>
    </citation>
    <scope>NUCLEOTIDE SEQUENCE [LARGE SCALE GENOMIC DNA]</scope>
    <source>
        <strain evidence="12">finn</strain>
    </source>
</reference>
<accession>A0A1Y1VCR3</accession>
<evidence type="ECO:0000256" key="3">
    <source>
        <dbReference type="ARBA" id="ARBA00022448"/>
    </source>
</evidence>
<keyword evidence="8 10" id="KW-1133">Transmembrane helix</keyword>
<evidence type="ECO:0000256" key="7">
    <source>
        <dbReference type="ARBA" id="ARBA00022927"/>
    </source>
</evidence>
<proteinExistence type="inferred from homology"/>
<dbReference type="Pfam" id="PF09753">
    <property type="entry name" value="Use1"/>
    <property type="match status" value="1"/>
</dbReference>
<reference evidence="11 12" key="2">
    <citation type="submission" date="2016-08" db="EMBL/GenBank/DDBJ databases">
        <title>Pervasive Adenine N6-methylation of Active Genes in Fungi.</title>
        <authorList>
            <consortium name="DOE Joint Genome Institute"/>
            <person name="Mondo S.J."/>
            <person name="Dannebaum R.O."/>
            <person name="Kuo R.C."/>
            <person name="Labutti K."/>
            <person name="Haridas S."/>
            <person name="Kuo A."/>
            <person name="Salamov A."/>
            <person name="Ahrendt S.R."/>
            <person name="Lipzen A."/>
            <person name="Sullivan W."/>
            <person name="Andreopoulos W.B."/>
            <person name="Clum A."/>
            <person name="Lindquist E."/>
            <person name="Daum C."/>
            <person name="Ramamoorthy G.K."/>
            <person name="Gryganskyi A."/>
            <person name="Culley D."/>
            <person name="Magnuson J.K."/>
            <person name="James T.Y."/>
            <person name="O'Malley M.A."/>
            <person name="Stajich J.E."/>
            <person name="Spatafora J.W."/>
            <person name="Visel A."/>
            <person name="Grigoriev I.V."/>
        </authorList>
    </citation>
    <scope>NUCLEOTIDE SEQUENCE [LARGE SCALE GENOMIC DNA]</scope>
    <source>
        <strain evidence="12">finn</strain>
    </source>
</reference>
<dbReference type="GO" id="GO:0015031">
    <property type="term" value="P:protein transport"/>
    <property type="evidence" value="ECO:0007669"/>
    <property type="project" value="UniProtKB-KW"/>
</dbReference>
<dbReference type="OrthoDB" id="2140951at2759"/>
<keyword evidence="9 10" id="KW-0472">Membrane</keyword>
<sequence>MKMIKEKFVNIKRLIVKTENTIKESNGDLKGMELVRCHSNISMMRQYLEEIKTENDNNEIDATTICEISNKIDQLSLLIDQDKMKIAAKKNYSKNQKMNFGNSIDESFEYLIQRKAEKKMKNELFEVPEPLKEEKYSVPSAEDLRNDLLSTSNTNTTIRQRGLYKRNEDEDDDNVDHDEVKNLIANQKKIQEGYTDDLVKLAATLKANSLAFTDLLHKDEKVREEADTLLTENVAHVQREGKKLKSLLKSTKKTKWFIYLILLIVFVMFIFTILFIRIFPVQHR</sequence>
<evidence type="ECO:0000313" key="12">
    <source>
        <dbReference type="Proteomes" id="UP000193719"/>
    </source>
</evidence>
<dbReference type="STRING" id="1754191.A0A1Y1VCR3"/>
<evidence type="ECO:0000256" key="5">
    <source>
        <dbReference type="ARBA" id="ARBA00022824"/>
    </source>
</evidence>
<dbReference type="PANTHER" id="PTHR13050">
    <property type="entry name" value="USE1-LIKE PROTEIN"/>
    <property type="match status" value="1"/>
</dbReference>
<evidence type="ECO:0000256" key="9">
    <source>
        <dbReference type="ARBA" id="ARBA00023136"/>
    </source>
</evidence>
<gene>
    <name evidence="11" type="ORF">BCR36DRAFT_411347</name>
</gene>
<comment type="subcellular location">
    <subcellularLocation>
        <location evidence="1">Endoplasmic reticulum membrane</location>
        <topology evidence="1">Single-pass type IV membrane protein</topology>
    </subcellularLocation>
</comment>
<evidence type="ECO:0000256" key="2">
    <source>
        <dbReference type="ARBA" id="ARBA00007891"/>
    </source>
</evidence>
<evidence type="ECO:0000256" key="6">
    <source>
        <dbReference type="ARBA" id="ARBA00022892"/>
    </source>
</evidence>
<keyword evidence="4 10" id="KW-0812">Transmembrane</keyword>
<organism evidence="11 12">
    <name type="scientific">Piromyces finnis</name>
    <dbReference type="NCBI Taxonomy" id="1754191"/>
    <lineage>
        <taxon>Eukaryota</taxon>
        <taxon>Fungi</taxon>
        <taxon>Fungi incertae sedis</taxon>
        <taxon>Chytridiomycota</taxon>
        <taxon>Chytridiomycota incertae sedis</taxon>
        <taxon>Neocallimastigomycetes</taxon>
        <taxon>Neocallimastigales</taxon>
        <taxon>Neocallimastigaceae</taxon>
        <taxon>Piromyces</taxon>
    </lineage>
</organism>
<keyword evidence="7" id="KW-0653">Protein transport</keyword>
<dbReference type="AlphaFoldDB" id="A0A1Y1VCR3"/>
<comment type="similarity">
    <text evidence="2">Belongs to the USE1 family.</text>
</comment>
<dbReference type="EMBL" id="MCFH01000014">
    <property type="protein sequence ID" value="ORX52986.1"/>
    <property type="molecule type" value="Genomic_DNA"/>
</dbReference>
<dbReference type="PANTHER" id="PTHR13050:SF7">
    <property type="entry name" value="VESICLE TRANSPORT PROTEIN USE1"/>
    <property type="match status" value="1"/>
</dbReference>
<dbReference type="GO" id="GO:0005789">
    <property type="term" value="C:endoplasmic reticulum membrane"/>
    <property type="evidence" value="ECO:0007669"/>
    <property type="project" value="UniProtKB-SubCell"/>
</dbReference>
<evidence type="ECO:0000313" key="11">
    <source>
        <dbReference type="EMBL" id="ORX52986.1"/>
    </source>
</evidence>
<dbReference type="InterPro" id="IPR019150">
    <property type="entry name" value="Vesicle_transport_protein_Use1"/>
</dbReference>
<keyword evidence="6" id="KW-0931">ER-Golgi transport</keyword>
<keyword evidence="3" id="KW-0813">Transport</keyword>
<keyword evidence="5" id="KW-0256">Endoplasmic reticulum</keyword>
<evidence type="ECO:0000256" key="1">
    <source>
        <dbReference type="ARBA" id="ARBA00004163"/>
    </source>
</evidence>